<dbReference type="RefSeq" id="XP_007712001.1">
    <property type="nucleotide sequence ID" value="XM_007713811.1"/>
</dbReference>
<dbReference type="Proteomes" id="UP000053841">
    <property type="component" value="Unassembled WGS sequence"/>
</dbReference>
<reference evidence="1 2" key="1">
    <citation type="journal article" date="2013" name="PLoS Genet.">
        <title>Comparative genome structure, secondary metabolite, and effector coding capacity across Cochliobolus pathogens.</title>
        <authorList>
            <person name="Condon B.J."/>
            <person name="Leng Y."/>
            <person name="Wu D."/>
            <person name="Bushley K.E."/>
            <person name="Ohm R.A."/>
            <person name="Otillar R."/>
            <person name="Martin J."/>
            <person name="Schackwitz W."/>
            <person name="Grimwood J."/>
            <person name="MohdZainudin N."/>
            <person name="Xue C."/>
            <person name="Wang R."/>
            <person name="Manning V.A."/>
            <person name="Dhillon B."/>
            <person name="Tu Z.J."/>
            <person name="Steffenson B.J."/>
            <person name="Salamov A."/>
            <person name="Sun H."/>
            <person name="Lowry S."/>
            <person name="LaButti K."/>
            <person name="Han J."/>
            <person name="Copeland A."/>
            <person name="Lindquist E."/>
            <person name="Barry K."/>
            <person name="Schmutz J."/>
            <person name="Baker S.E."/>
            <person name="Ciuffetti L.M."/>
            <person name="Grigoriev I.V."/>
            <person name="Zhong S."/>
            <person name="Turgeon B.G."/>
        </authorList>
    </citation>
    <scope>NUCLEOTIDE SEQUENCE [LARGE SCALE GENOMIC DNA]</scope>
    <source>
        <strain evidence="1 2">26-R-13</strain>
    </source>
</reference>
<dbReference type="EMBL" id="KI964605">
    <property type="protein sequence ID" value="EUC33670.1"/>
    <property type="molecule type" value="Genomic_DNA"/>
</dbReference>
<dbReference type="AlphaFoldDB" id="W6Y876"/>
<sequence>MAACLTSVDREMCPALCCYFEMVDCDRPSDTEQFSRHITLFMHIMPNCSPTCTSLHPLGPIPSSNSVIHVAQRLESGFREAQIPPPTKILFTRFTRTIHVLSTDSQPPRKYITLRARASNSYLSWSNGKKHPHYTQVDTYPSSTY</sequence>
<name>W6Y876_COCC2</name>
<dbReference type="KEGG" id="bze:COCCADRAFT_26033"/>
<dbReference type="HOGENOM" id="CLU_1786526_0_0_1"/>
<evidence type="ECO:0000313" key="1">
    <source>
        <dbReference type="EMBL" id="EUC33670.1"/>
    </source>
</evidence>
<proteinExistence type="predicted"/>
<organism evidence="1 2">
    <name type="scientific">Cochliobolus carbonum (strain 26-R-13)</name>
    <name type="common">Maize leaf spot fungus</name>
    <name type="synonym">Bipolaris zeicola</name>
    <dbReference type="NCBI Taxonomy" id="930089"/>
    <lineage>
        <taxon>Eukaryota</taxon>
        <taxon>Fungi</taxon>
        <taxon>Dikarya</taxon>
        <taxon>Ascomycota</taxon>
        <taxon>Pezizomycotina</taxon>
        <taxon>Dothideomycetes</taxon>
        <taxon>Pleosporomycetidae</taxon>
        <taxon>Pleosporales</taxon>
        <taxon>Pleosporineae</taxon>
        <taxon>Pleosporaceae</taxon>
        <taxon>Bipolaris</taxon>
    </lineage>
</organism>
<evidence type="ECO:0000313" key="2">
    <source>
        <dbReference type="Proteomes" id="UP000053841"/>
    </source>
</evidence>
<accession>W6Y876</accession>
<gene>
    <name evidence="1" type="ORF">COCCADRAFT_26033</name>
</gene>
<keyword evidence="2" id="KW-1185">Reference proteome</keyword>
<dbReference type="GeneID" id="19145924"/>
<protein>
    <submittedName>
        <fullName evidence="1">Uncharacterized protein</fullName>
    </submittedName>
</protein>